<keyword evidence="3" id="KW-1185">Reference proteome</keyword>
<feature type="region of interest" description="Disordered" evidence="1">
    <location>
        <begin position="84"/>
        <end position="103"/>
    </location>
</feature>
<gene>
    <name evidence="2" type="ORF">CVLEPA_LOCUS20692</name>
</gene>
<protein>
    <submittedName>
        <fullName evidence="2">Uncharacterized protein</fullName>
    </submittedName>
</protein>
<comment type="caution">
    <text evidence="2">The sequence shown here is derived from an EMBL/GenBank/DDBJ whole genome shotgun (WGS) entry which is preliminary data.</text>
</comment>
<proteinExistence type="predicted"/>
<sequence length="103" mass="11691">MAKKKAKSGNSKTAKKRSTNVFKVTKPNHSKLIGKTVMTSLRKNIEHHKKVDATNASYDAVKELVLKNEPKKDGNDKSKNILKQHQDFIKPQVEDTTDMFQNL</sequence>
<organism evidence="2 3">
    <name type="scientific">Clavelina lepadiformis</name>
    <name type="common">Light-bulb sea squirt</name>
    <name type="synonym">Ascidia lepadiformis</name>
    <dbReference type="NCBI Taxonomy" id="159417"/>
    <lineage>
        <taxon>Eukaryota</taxon>
        <taxon>Metazoa</taxon>
        <taxon>Chordata</taxon>
        <taxon>Tunicata</taxon>
        <taxon>Ascidiacea</taxon>
        <taxon>Aplousobranchia</taxon>
        <taxon>Clavelinidae</taxon>
        <taxon>Clavelina</taxon>
    </lineage>
</organism>
<reference evidence="2 3" key="1">
    <citation type="submission" date="2024-02" db="EMBL/GenBank/DDBJ databases">
        <authorList>
            <person name="Daric V."/>
            <person name="Darras S."/>
        </authorList>
    </citation>
    <scope>NUCLEOTIDE SEQUENCE [LARGE SCALE GENOMIC DNA]</scope>
</reference>
<feature type="region of interest" description="Disordered" evidence="1">
    <location>
        <begin position="1"/>
        <end position="28"/>
    </location>
</feature>
<dbReference type="Proteomes" id="UP001642483">
    <property type="component" value="Unassembled WGS sequence"/>
</dbReference>
<dbReference type="EMBL" id="CAWYQH010000108">
    <property type="protein sequence ID" value="CAK8688707.1"/>
    <property type="molecule type" value="Genomic_DNA"/>
</dbReference>
<evidence type="ECO:0000256" key="1">
    <source>
        <dbReference type="SAM" id="MobiDB-lite"/>
    </source>
</evidence>
<evidence type="ECO:0000313" key="2">
    <source>
        <dbReference type="EMBL" id="CAK8688707.1"/>
    </source>
</evidence>
<evidence type="ECO:0000313" key="3">
    <source>
        <dbReference type="Proteomes" id="UP001642483"/>
    </source>
</evidence>
<feature type="compositionally biased region" description="Basic residues" evidence="1">
    <location>
        <begin position="1"/>
        <end position="18"/>
    </location>
</feature>
<accession>A0ABP0GBM1</accession>
<name>A0ABP0GBM1_CLALP</name>